<comment type="caution">
    <text evidence="3">The sequence shown here is derived from an EMBL/GenBank/DDBJ whole genome shotgun (WGS) entry which is preliminary data.</text>
</comment>
<organism evidence="3 4">
    <name type="scientific">Catellatospora bangladeshensis</name>
    <dbReference type="NCBI Taxonomy" id="310355"/>
    <lineage>
        <taxon>Bacteria</taxon>
        <taxon>Bacillati</taxon>
        <taxon>Actinomycetota</taxon>
        <taxon>Actinomycetes</taxon>
        <taxon>Micromonosporales</taxon>
        <taxon>Micromonosporaceae</taxon>
        <taxon>Catellatospora</taxon>
    </lineage>
</organism>
<dbReference type="RefSeq" id="WP_203746140.1">
    <property type="nucleotide sequence ID" value="NZ_BONF01000015.1"/>
</dbReference>
<feature type="transmembrane region" description="Helical" evidence="1">
    <location>
        <begin position="48"/>
        <end position="68"/>
    </location>
</feature>
<proteinExistence type="predicted"/>
<dbReference type="EMBL" id="BONF01000015">
    <property type="protein sequence ID" value="GIF81612.1"/>
    <property type="molecule type" value="Genomic_DNA"/>
</dbReference>
<evidence type="ECO:0000259" key="2">
    <source>
        <dbReference type="Pfam" id="PF21806"/>
    </source>
</evidence>
<keyword evidence="1" id="KW-0472">Membrane</keyword>
<gene>
    <name evidence="3" type="ORF">Cba03nite_29610</name>
</gene>
<protein>
    <recommendedName>
        <fullName evidence="2">DUF6879 domain-containing protein</fullName>
    </recommendedName>
</protein>
<dbReference type="InterPro" id="IPR049244">
    <property type="entry name" value="DUF6879"/>
</dbReference>
<dbReference type="Proteomes" id="UP000601223">
    <property type="component" value="Unassembled WGS sequence"/>
</dbReference>
<keyword evidence="1" id="KW-1133">Transmembrane helix</keyword>
<feature type="domain" description="DUF6879" evidence="2">
    <location>
        <begin position="218"/>
        <end position="335"/>
    </location>
</feature>
<dbReference type="AlphaFoldDB" id="A0A8J3NHX5"/>
<accession>A0A8J3NHX5</accession>
<evidence type="ECO:0000313" key="3">
    <source>
        <dbReference type="EMBL" id="GIF81612.1"/>
    </source>
</evidence>
<dbReference type="Pfam" id="PF21806">
    <property type="entry name" value="DUF6879"/>
    <property type="match status" value="1"/>
</dbReference>
<reference evidence="3 4" key="1">
    <citation type="submission" date="2021-01" db="EMBL/GenBank/DDBJ databases">
        <title>Whole genome shotgun sequence of Catellatospora bangladeshensis NBRC 107357.</title>
        <authorList>
            <person name="Komaki H."/>
            <person name="Tamura T."/>
        </authorList>
    </citation>
    <scope>NUCLEOTIDE SEQUENCE [LARGE SCALE GENOMIC DNA]</scope>
    <source>
        <strain evidence="3 4">NBRC 107357</strain>
    </source>
</reference>
<sequence>MAAPKLPTTPTSSFRSRILTKVGVSVLFGLVAFTLAQALGGDLTSDMVLGLGLSVFISGVAFITQFLIEVDHRVARVGAGLAVLDHSFAQHVAGTRVMIKDEFAKVNEATQLFGAVEASALNTDAMTQLVKNATTIGRTPRSLLFDFSRAEIARLSGYLKDLGQAGDVTYEGEDRDWLLGLTKVAAESIDATSLTTVDAGGRNSVDGGLWTSDLGQLYMEAQREAVRRGVTIRRVFIMDRPIQMDGEFTNILDQHVAIGVQVRTLNPADIKGTRRATLFDFIVFDGVLSYQSTTASRINETNRPIIITTTLVTNLDRVSERKDRFTDLWASGKPYPGPAAGS</sequence>
<name>A0A8J3NHX5_9ACTN</name>
<evidence type="ECO:0000256" key="1">
    <source>
        <dbReference type="SAM" id="Phobius"/>
    </source>
</evidence>
<keyword evidence="1" id="KW-0812">Transmembrane</keyword>
<keyword evidence="4" id="KW-1185">Reference proteome</keyword>
<evidence type="ECO:0000313" key="4">
    <source>
        <dbReference type="Proteomes" id="UP000601223"/>
    </source>
</evidence>